<dbReference type="InterPro" id="IPR036779">
    <property type="entry name" value="LysM_dom_sf"/>
</dbReference>
<evidence type="ECO:0000313" key="4">
    <source>
        <dbReference type="Proteomes" id="UP000029079"/>
    </source>
</evidence>
<reference evidence="3 4" key="1">
    <citation type="journal article" date="2014" name="Genome Announc.">
        <title>Complete Genome Sequences of Fish Pathogenic Weissella ceti Strains WS74 and WS105.</title>
        <authorList>
            <person name="Figueiredo H.C."/>
            <person name="Leal C.A."/>
            <person name="Dorella F.A."/>
            <person name="Carvalho A.F."/>
            <person name="Soares S.C."/>
            <person name="Pereira F.L."/>
            <person name="Azevedo V.A."/>
        </authorList>
    </citation>
    <scope>NUCLEOTIDE SEQUENCE [LARGE SCALE GENOMIC DNA]</scope>
    <source>
        <strain evidence="3 4">WS74</strain>
    </source>
</reference>
<feature type="domain" description="LysM" evidence="2">
    <location>
        <begin position="27"/>
        <end position="71"/>
    </location>
</feature>
<sequence length="326" mass="34820">MNKKLMSTVTIAGLATLGGVVDASADTKYTIEKGDTLSHIALEYATTVRQLATENKIENPDLIFAGDTLWINGVPTNVRPAAPQANVAPTNNVVAPSTPDVQNVVVEQTTPQTEEKVTTTPEVEEKAPEANVEVAEPETTPVVEEEATEEPTKDVESEVVVEEEPAVEEVQTPVQPETPKAVEVPKAVEAPKPVAPKAVEVPKAVETPKPIEIVQPQVQEKKQPVTPVAPKPQTPAQPQVNQNLSVYDRFLNAGGTAAMWTHIVMPESGGNPNALSPNGYRGLGQTKEAWGVGSVEEQTAGMLNYASQRYGSIAGAISFRLANGWW</sequence>
<dbReference type="PROSITE" id="PS51782">
    <property type="entry name" value="LYSM"/>
    <property type="match status" value="1"/>
</dbReference>
<dbReference type="SUPFAM" id="SSF54106">
    <property type="entry name" value="LysM domain"/>
    <property type="match status" value="1"/>
</dbReference>
<dbReference type="KEGG" id="wct:WS74_0267"/>
<dbReference type="RefSeq" id="WP_009495757.1">
    <property type="nucleotide sequence ID" value="NZ_CP009223.1"/>
</dbReference>
<name>A0A075TXY9_9LACO</name>
<dbReference type="Pfam" id="PF01476">
    <property type="entry name" value="LysM"/>
    <property type="match status" value="1"/>
</dbReference>
<feature type="compositionally biased region" description="Low complexity" evidence="1">
    <location>
        <begin position="129"/>
        <end position="142"/>
    </location>
</feature>
<feature type="compositionally biased region" description="Acidic residues" evidence="1">
    <location>
        <begin position="157"/>
        <end position="167"/>
    </location>
</feature>
<feature type="region of interest" description="Disordered" evidence="1">
    <location>
        <begin position="127"/>
        <end position="173"/>
    </location>
</feature>
<evidence type="ECO:0000313" key="3">
    <source>
        <dbReference type="EMBL" id="AIM62519.1"/>
    </source>
</evidence>
<dbReference type="STRING" id="759620.WS105_0265"/>
<dbReference type="InterPro" id="IPR023346">
    <property type="entry name" value="Lysozyme-like_dom_sf"/>
</dbReference>
<dbReference type="KEGG" id="wce:WS08_0267"/>
<dbReference type="CDD" id="cd00118">
    <property type="entry name" value="LysM"/>
    <property type="match status" value="1"/>
</dbReference>
<evidence type="ECO:0000259" key="2">
    <source>
        <dbReference type="PROSITE" id="PS51782"/>
    </source>
</evidence>
<feature type="region of interest" description="Disordered" evidence="1">
    <location>
        <begin position="218"/>
        <end position="239"/>
    </location>
</feature>
<keyword evidence="4" id="KW-1185">Reference proteome</keyword>
<dbReference type="Gene3D" id="3.10.350.10">
    <property type="entry name" value="LysM domain"/>
    <property type="match status" value="1"/>
</dbReference>
<gene>
    <name evidence="3" type="ORF">WS74_0267</name>
</gene>
<dbReference type="OrthoDB" id="2241791at2"/>
<dbReference type="AlphaFoldDB" id="A0A075TXY9"/>
<reference evidence="4" key="2">
    <citation type="submission" date="2014-08" db="EMBL/GenBank/DDBJ databases">
        <title>Complete genome of Weissella ceti strain WS74 isolated from diseased rainbow trout in Brazil.</title>
        <authorList>
            <person name="Figueiredo H.C.P."/>
            <person name="Leal C.A.G."/>
            <person name="Pereira F.L."/>
            <person name="Soares S.C."/>
            <person name="Dorella F.A."/>
            <person name="Carvalho A.F."/>
            <person name="Azevedo V.A.C."/>
        </authorList>
    </citation>
    <scope>NUCLEOTIDE SEQUENCE [LARGE SCALE GENOMIC DNA]</scope>
    <source>
        <strain evidence="4">WS74</strain>
    </source>
</reference>
<accession>A0A075TXY9</accession>
<dbReference type="Proteomes" id="UP000029079">
    <property type="component" value="Chromosome"/>
</dbReference>
<evidence type="ECO:0000256" key="1">
    <source>
        <dbReference type="SAM" id="MobiDB-lite"/>
    </source>
</evidence>
<proteinExistence type="predicted"/>
<dbReference type="SUPFAM" id="SSF53955">
    <property type="entry name" value="Lysozyme-like"/>
    <property type="match status" value="1"/>
</dbReference>
<dbReference type="PATRIC" id="fig|759620.7.peg.253"/>
<dbReference type="InterPro" id="IPR018392">
    <property type="entry name" value="LysM"/>
</dbReference>
<protein>
    <submittedName>
        <fullName evidence="3">Peptidoglycan-binding LysM</fullName>
    </submittedName>
</protein>
<dbReference type="KEGG" id="wci:WS105_0265"/>
<organism evidence="3 4">
    <name type="scientific">Weissella ceti</name>
    <dbReference type="NCBI Taxonomy" id="759620"/>
    <lineage>
        <taxon>Bacteria</taxon>
        <taxon>Bacillati</taxon>
        <taxon>Bacillota</taxon>
        <taxon>Bacilli</taxon>
        <taxon>Lactobacillales</taxon>
        <taxon>Lactobacillaceae</taxon>
        <taxon>Weissella</taxon>
    </lineage>
</organism>
<dbReference type="EMBL" id="CP009223">
    <property type="protein sequence ID" value="AIM62519.1"/>
    <property type="molecule type" value="Genomic_DNA"/>
</dbReference>
<dbReference type="SMART" id="SM00257">
    <property type="entry name" value="LysM"/>
    <property type="match status" value="1"/>
</dbReference>